<comment type="caution">
    <text evidence="1">The sequence shown here is derived from an EMBL/GenBank/DDBJ whole genome shotgun (WGS) entry which is preliminary data.</text>
</comment>
<dbReference type="Gene3D" id="3.80.10.10">
    <property type="entry name" value="Ribonuclease Inhibitor"/>
    <property type="match status" value="1"/>
</dbReference>
<dbReference type="EMBL" id="BFAD01000018">
    <property type="protein sequence ID" value="GBE90111.1"/>
    <property type="molecule type" value="Genomic_DNA"/>
</dbReference>
<reference evidence="1 2" key="1">
    <citation type="journal article" date="2018" name="Sci. Rep.">
        <title>Genome sequence of the cauliflower mushroom Sparassis crispa (Hanabiratake) and its association with beneficial usage.</title>
        <authorList>
            <person name="Kiyama R."/>
            <person name="Furutani Y."/>
            <person name="Kawaguchi K."/>
            <person name="Nakanishi T."/>
        </authorList>
    </citation>
    <scope>NUCLEOTIDE SEQUENCE [LARGE SCALE GENOMIC DNA]</scope>
</reference>
<dbReference type="InterPro" id="IPR032675">
    <property type="entry name" value="LRR_dom_sf"/>
</dbReference>
<name>A0A401H6V0_9APHY</name>
<evidence type="ECO:0000313" key="2">
    <source>
        <dbReference type="Proteomes" id="UP000287166"/>
    </source>
</evidence>
<protein>
    <recommendedName>
        <fullName evidence="3">F-box domain-containing protein</fullName>
    </recommendedName>
</protein>
<sequence>MEGFLYCQLFFGPKLQKFALQTGDPDLEGVVVSAHGLAPCLQTLHLDVSIGSGYFSVESPGFLQSFCFSSFQRFIYKSDLPISSEAFLHLFSLPHLIQLDITYEDENQPLMSPLPTTTILETAFPVLKTPSLAAESMRHCAAILKVSRFRHAEKVVLHTQMSEDNTTDNLHAVLKLLPAQIPHDSLKELVITSVGVDGSEEVIDLRCLFLLQKISNLRSLCIDTECRVVVDDAGLETLAKAWPNLQKLFLIQGRSLASFPVGVNPTTLDHA</sequence>
<gene>
    <name evidence="1" type="ORF">SCP_1801350</name>
</gene>
<dbReference type="Proteomes" id="UP000287166">
    <property type="component" value="Unassembled WGS sequence"/>
</dbReference>
<evidence type="ECO:0008006" key="3">
    <source>
        <dbReference type="Google" id="ProtNLM"/>
    </source>
</evidence>
<evidence type="ECO:0000313" key="1">
    <source>
        <dbReference type="EMBL" id="GBE90111.1"/>
    </source>
</evidence>
<proteinExistence type="predicted"/>
<keyword evidence="2" id="KW-1185">Reference proteome</keyword>
<dbReference type="RefSeq" id="XP_027621024.1">
    <property type="nucleotide sequence ID" value="XM_027765223.1"/>
</dbReference>
<dbReference type="OrthoDB" id="2754214at2759"/>
<dbReference type="GeneID" id="38787028"/>
<accession>A0A401H6V0</accession>
<dbReference type="AlphaFoldDB" id="A0A401H6V0"/>
<organism evidence="1 2">
    <name type="scientific">Sparassis crispa</name>
    <dbReference type="NCBI Taxonomy" id="139825"/>
    <lineage>
        <taxon>Eukaryota</taxon>
        <taxon>Fungi</taxon>
        <taxon>Dikarya</taxon>
        <taxon>Basidiomycota</taxon>
        <taxon>Agaricomycotina</taxon>
        <taxon>Agaricomycetes</taxon>
        <taxon>Polyporales</taxon>
        <taxon>Sparassidaceae</taxon>
        <taxon>Sparassis</taxon>
    </lineage>
</organism>
<dbReference type="InParanoid" id="A0A401H6V0"/>